<gene>
    <name evidence="2" type="ORF">FUA24_16705</name>
</gene>
<evidence type="ECO:0000313" key="2">
    <source>
        <dbReference type="EMBL" id="TYA74939.1"/>
    </source>
</evidence>
<name>A0A5D0HWP3_9FLAO</name>
<dbReference type="EMBL" id="VSDQ01000679">
    <property type="protein sequence ID" value="TYA74939.1"/>
    <property type="molecule type" value="Genomic_DNA"/>
</dbReference>
<accession>A0A5D0HWP3</accession>
<proteinExistence type="predicted"/>
<reference evidence="2 3" key="1">
    <citation type="submission" date="2019-08" db="EMBL/GenBank/DDBJ databases">
        <title>Seonamhaeicola sediminis sp. nov., isolated from marine sediment.</title>
        <authorList>
            <person name="Cao W.R."/>
        </authorList>
    </citation>
    <scope>NUCLEOTIDE SEQUENCE [LARGE SCALE GENOMIC DNA]</scope>
    <source>
        <strain evidence="2 3">B011</strain>
    </source>
</reference>
<evidence type="ECO:0000256" key="1">
    <source>
        <dbReference type="SAM" id="MobiDB-lite"/>
    </source>
</evidence>
<organism evidence="2 3">
    <name type="scientific">Seonamhaeicola marinus</name>
    <dbReference type="NCBI Taxonomy" id="1912246"/>
    <lineage>
        <taxon>Bacteria</taxon>
        <taxon>Pseudomonadati</taxon>
        <taxon>Bacteroidota</taxon>
        <taxon>Flavobacteriia</taxon>
        <taxon>Flavobacteriales</taxon>
        <taxon>Flavobacteriaceae</taxon>
    </lineage>
</organism>
<dbReference type="AlphaFoldDB" id="A0A5D0HWP3"/>
<dbReference type="RefSeq" id="WP_148544184.1">
    <property type="nucleotide sequence ID" value="NZ_VSDQ01000679.1"/>
</dbReference>
<protein>
    <submittedName>
        <fullName evidence="2">Uncharacterized protein</fullName>
    </submittedName>
</protein>
<sequence length="673" mass="78771">MNQESDPKRPRNRGTQKPPKLASDFKTELGRYANEKSKTKQAKLISKIVNQRLNSGEKKYLLYRDAIPRKEEVHIINGIKTYETSFSHTSMIRLEKDDHEPDYRTLLKMACFCGYDYQYADDLIYGRISKEINWTEHLEGAWHVYYHDAKQKSVRRTVLWMDKDGQKLKTFLRTPFNDKTEKVGTAVISKNKVLTIKMDSELPEICISAELPKKSNEKYGERWILNAVGLVYGDTAPITVSMVLLKHLKIHSHEILFSKANKSVVYQHLNESENSTTSFQSLVNEIVIYLTRHRDRIIKPFLETSKNSIHDRNAAYLEKRHRTHFKELKQQFEKNNAQNKSWYSFSRIRPERNKIAFFRWNFTYNGSRHEILASRKRHGKSNYEGEVTYRQNHLHISMTSAIKGDNKSKNFKAIYSLQKDNFIIQGISSTINPDTDFDESPHMAVREILFYADDSLFSESELKKGIISYDRFLDFKGISDHSKLYLSIRDFSTLSYPHPKSEQKHFYRMSKARQYAGEYFVLLRYLYPTKGGIIPEWLFLISLSIDKLAYATLKVKYPNKDKITSYYGSAEYYSKNIHIHLESNLDDDDGYKIANLVLNDIDINVSEKPDFFTGVALNTNREYKATGFPFVMIPKHQFKQFPFKMGTLKTLPEELETLIQKNLGKTSNEYFFS</sequence>
<comment type="caution">
    <text evidence="2">The sequence shown here is derived from an EMBL/GenBank/DDBJ whole genome shotgun (WGS) entry which is preliminary data.</text>
</comment>
<keyword evidence="3" id="KW-1185">Reference proteome</keyword>
<evidence type="ECO:0000313" key="3">
    <source>
        <dbReference type="Proteomes" id="UP000323930"/>
    </source>
</evidence>
<dbReference type="OrthoDB" id="1427558at2"/>
<feature type="region of interest" description="Disordered" evidence="1">
    <location>
        <begin position="1"/>
        <end position="26"/>
    </location>
</feature>
<dbReference type="Proteomes" id="UP000323930">
    <property type="component" value="Unassembled WGS sequence"/>
</dbReference>